<dbReference type="Proteomes" id="UP001156706">
    <property type="component" value="Unassembled WGS sequence"/>
</dbReference>
<dbReference type="EMBL" id="BSOG01000002">
    <property type="protein sequence ID" value="GLR13254.1"/>
    <property type="molecule type" value="Genomic_DNA"/>
</dbReference>
<dbReference type="Pfam" id="PF05449">
    <property type="entry name" value="Phage_holin_3_7"/>
    <property type="match status" value="1"/>
</dbReference>
<name>A0ABQ5YET6_9NEIS</name>
<keyword evidence="1" id="KW-1133">Transmembrane helix</keyword>
<keyword evidence="1" id="KW-0472">Membrane</keyword>
<comment type="caution">
    <text evidence="2">The sequence shown here is derived from an EMBL/GenBank/DDBJ whole genome shotgun (WGS) entry which is preliminary data.</text>
</comment>
<organism evidence="2 3">
    <name type="scientific">Chitinimonas prasina</name>
    <dbReference type="NCBI Taxonomy" id="1434937"/>
    <lineage>
        <taxon>Bacteria</taxon>
        <taxon>Pseudomonadati</taxon>
        <taxon>Pseudomonadota</taxon>
        <taxon>Betaproteobacteria</taxon>
        <taxon>Neisseriales</taxon>
        <taxon>Chitinibacteraceae</taxon>
        <taxon>Chitinimonas</taxon>
    </lineage>
</organism>
<reference evidence="3" key="1">
    <citation type="journal article" date="2019" name="Int. J. Syst. Evol. Microbiol.">
        <title>The Global Catalogue of Microorganisms (GCM) 10K type strain sequencing project: providing services to taxonomists for standard genome sequencing and annotation.</title>
        <authorList>
            <consortium name="The Broad Institute Genomics Platform"/>
            <consortium name="The Broad Institute Genome Sequencing Center for Infectious Disease"/>
            <person name="Wu L."/>
            <person name="Ma J."/>
        </authorList>
    </citation>
    <scope>NUCLEOTIDE SEQUENCE [LARGE SCALE GENOMIC DNA]</scope>
    <source>
        <strain evidence="3">NBRC 110044</strain>
    </source>
</reference>
<accession>A0ABQ5YET6</accession>
<keyword evidence="3" id="KW-1185">Reference proteome</keyword>
<evidence type="ECO:0000256" key="1">
    <source>
        <dbReference type="SAM" id="Phobius"/>
    </source>
</evidence>
<dbReference type="RefSeq" id="WP_284196361.1">
    <property type="nucleotide sequence ID" value="NZ_BSOG01000002.1"/>
</dbReference>
<evidence type="ECO:0000313" key="3">
    <source>
        <dbReference type="Proteomes" id="UP001156706"/>
    </source>
</evidence>
<proteinExistence type="predicted"/>
<feature type="transmembrane region" description="Helical" evidence="1">
    <location>
        <begin position="6"/>
        <end position="22"/>
    </location>
</feature>
<evidence type="ECO:0000313" key="2">
    <source>
        <dbReference type="EMBL" id="GLR13254.1"/>
    </source>
</evidence>
<protein>
    <recommendedName>
        <fullName evidence="4">Phage holin family protein</fullName>
    </recommendedName>
</protein>
<evidence type="ECO:0008006" key="4">
    <source>
        <dbReference type="Google" id="ProtNLM"/>
    </source>
</evidence>
<feature type="transmembrane region" description="Helical" evidence="1">
    <location>
        <begin position="61"/>
        <end position="81"/>
    </location>
</feature>
<keyword evidence="1" id="KW-0812">Transmembrane</keyword>
<gene>
    <name evidence="2" type="ORF">GCM10007907_20440</name>
</gene>
<feature type="transmembrane region" description="Helical" evidence="1">
    <location>
        <begin position="34"/>
        <end position="55"/>
    </location>
</feature>
<dbReference type="InterPro" id="IPR008473">
    <property type="entry name" value="Phage_holin_3_7"/>
</dbReference>
<sequence length="108" mass="11867">MNLLAILNAIVCAAITLRLLAYRRHGSQHRPRAAWLAYLLIVATASVPLRVLLGVPVSADLTTVALNLVLAAAVFAVRGNVSDLFRRPGWRLITDKDHPIAHFVRKPQ</sequence>